<evidence type="ECO:0000256" key="3">
    <source>
        <dbReference type="ARBA" id="ARBA00022692"/>
    </source>
</evidence>
<feature type="transmembrane region" description="Helical" evidence="14">
    <location>
        <begin position="99"/>
        <end position="123"/>
    </location>
</feature>
<keyword evidence="2 13" id="KW-0645">Protease</keyword>
<feature type="binding site" evidence="12">
    <location>
        <position position="280"/>
    </location>
    <ligand>
        <name>Zn(2+)</name>
        <dbReference type="ChEBI" id="CHEBI:29105"/>
        <note>catalytic</note>
    </ligand>
</feature>
<comment type="caution">
    <text evidence="17">The sequence shown here is derived from an EMBL/GenBank/DDBJ whole genome shotgun (WGS) entry which is preliminary data.</text>
</comment>
<keyword evidence="10 14" id="KW-0472">Membrane</keyword>
<dbReference type="EMBL" id="NHMP01000002">
    <property type="protein sequence ID" value="OXE50425.1"/>
    <property type="molecule type" value="Genomic_DNA"/>
</dbReference>
<feature type="domain" description="CAAX prenyl protease 1 N-terminal" evidence="16">
    <location>
        <begin position="29"/>
        <end position="203"/>
    </location>
</feature>
<comment type="subcellular location">
    <subcellularLocation>
        <location evidence="1">Endoplasmic reticulum membrane</location>
        <topology evidence="1">Multi-pass membrane protein</topology>
    </subcellularLocation>
</comment>
<keyword evidence="7 12" id="KW-0862">Zinc</keyword>
<evidence type="ECO:0000256" key="12">
    <source>
        <dbReference type="PIRSR" id="PIRSR627057-2"/>
    </source>
</evidence>
<name>A0A227KS26_9BURK</name>
<keyword evidence="5 13" id="KW-0378">Hydrolase</keyword>
<evidence type="ECO:0000256" key="9">
    <source>
        <dbReference type="ARBA" id="ARBA00023049"/>
    </source>
</evidence>
<feature type="transmembrane region" description="Helical" evidence="14">
    <location>
        <begin position="173"/>
        <end position="193"/>
    </location>
</feature>
<evidence type="ECO:0000256" key="5">
    <source>
        <dbReference type="ARBA" id="ARBA00022801"/>
    </source>
</evidence>
<keyword evidence="9 13" id="KW-0482">Metalloprotease</keyword>
<dbReference type="Pfam" id="PF16491">
    <property type="entry name" value="Peptidase_M48_N"/>
    <property type="match status" value="1"/>
</dbReference>
<evidence type="ECO:0000259" key="15">
    <source>
        <dbReference type="Pfam" id="PF01435"/>
    </source>
</evidence>
<dbReference type="InterPro" id="IPR001915">
    <property type="entry name" value="Peptidase_M48"/>
</dbReference>
<dbReference type="GO" id="GO:0046872">
    <property type="term" value="F:metal ion binding"/>
    <property type="evidence" value="ECO:0007669"/>
    <property type="project" value="UniProtKB-KW"/>
</dbReference>
<evidence type="ECO:0000256" key="8">
    <source>
        <dbReference type="ARBA" id="ARBA00022989"/>
    </source>
</evidence>
<evidence type="ECO:0000256" key="13">
    <source>
        <dbReference type="RuleBase" id="RU003983"/>
    </source>
</evidence>
<evidence type="ECO:0000256" key="14">
    <source>
        <dbReference type="SAM" id="Phobius"/>
    </source>
</evidence>
<dbReference type="Pfam" id="PF01435">
    <property type="entry name" value="Peptidase_M48"/>
    <property type="match status" value="1"/>
</dbReference>
<feature type="binding site" evidence="12">
    <location>
        <position position="357"/>
    </location>
    <ligand>
        <name>Zn(2+)</name>
        <dbReference type="ChEBI" id="CHEBI:29105"/>
        <note>catalytic</note>
    </ligand>
</feature>
<feature type="transmembrane region" description="Helical" evidence="14">
    <location>
        <begin position="144"/>
        <end position="167"/>
    </location>
</feature>
<dbReference type="InterPro" id="IPR032456">
    <property type="entry name" value="Peptidase_M48_N"/>
</dbReference>
<keyword evidence="18" id="KW-1185">Reference proteome</keyword>
<comment type="similarity">
    <text evidence="13">Belongs to the peptidase M48 family.</text>
</comment>
<feature type="transmembrane region" description="Helical" evidence="14">
    <location>
        <begin position="327"/>
        <end position="346"/>
    </location>
</feature>
<dbReference type="FunFam" id="3.30.2010.10:FF:000002">
    <property type="entry name" value="CAAX prenyl protease"/>
    <property type="match status" value="1"/>
</dbReference>
<comment type="cofactor">
    <cofactor evidence="12 13">
        <name>Zn(2+)</name>
        <dbReference type="ChEBI" id="CHEBI:29105"/>
    </cofactor>
    <text evidence="12 13">Binds 1 zinc ion per subunit.</text>
</comment>
<dbReference type="Proteomes" id="UP000214610">
    <property type="component" value="Unassembled WGS sequence"/>
</dbReference>
<evidence type="ECO:0000256" key="7">
    <source>
        <dbReference type="ARBA" id="ARBA00022833"/>
    </source>
</evidence>
<dbReference type="CDD" id="cd07343">
    <property type="entry name" value="M48A_Zmpste24p_like"/>
    <property type="match status" value="1"/>
</dbReference>
<feature type="active site" description="Proton donor" evidence="11">
    <location>
        <position position="361"/>
    </location>
</feature>
<feature type="domain" description="Peptidase M48" evidence="15">
    <location>
        <begin position="208"/>
        <end position="414"/>
    </location>
</feature>
<dbReference type="GO" id="GO:0071586">
    <property type="term" value="P:CAAX-box protein processing"/>
    <property type="evidence" value="ECO:0007669"/>
    <property type="project" value="InterPro"/>
</dbReference>
<dbReference type="AlphaFoldDB" id="A0A227KS26"/>
<reference evidence="18" key="1">
    <citation type="submission" date="2017-05" db="EMBL/GenBank/DDBJ databases">
        <title>Improved OligoMM genomes.</title>
        <authorList>
            <person name="Garzetti D."/>
        </authorList>
    </citation>
    <scope>NUCLEOTIDE SEQUENCE [LARGE SCALE GENOMIC DNA]</scope>
    <source>
        <strain evidence="18">YL45</strain>
    </source>
</reference>
<sequence>MDFSIIFIVFLVINTCLKLWLDKREIASILRHRSAVPEAFAQKITLQAHQKAADYSIETIRFSQKERWVSLLFLLIATFGGLIQQIYDFFTAWLGNGIWTQISIVGVFALISSLVDLPFSWISQFKIEEKYGFNTMKKSQFFKDLGISTLLSIALGLPLLAVIFWLWQVAGSLWWLWAWTFYVAFNFAVLWIYPNFIAPLFNKFENLPEGDLYNKINFLLQKVDFESNGLYVMDASKRNAKGNAYMTGFGKNKRIVFFDTLIKKLTPDEIEAVLAHELGHYKLKHIYKMMAVSFVFAFVVFALLDFASEADWFYKGLGVVLNDGTSHGVALILFSLVLPVFTFPFTPLASLSSRKHEFEADKFAVENANGRSLITALVKLFSDNASTLTPDPVYSAFYSSHPDASTRINAIEKILRNEQQ</sequence>
<gene>
    <name evidence="17" type="ORF">ADH67_05120</name>
</gene>
<dbReference type="PANTHER" id="PTHR10120">
    <property type="entry name" value="CAAX PRENYL PROTEASE 1"/>
    <property type="match status" value="1"/>
</dbReference>
<keyword evidence="3 14" id="KW-0812">Transmembrane</keyword>
<dbReference type="InterPro" id="IPR027057">
    <property type="entry name" value="CAXX_Prtase_1"/>
</dbReference>
<keyword evidence="8 14" id="KW-1133">Transmembrane helix</keyword>
<evidence type="ECO:0000256" key="11">
    <source>
        <dbReference type="PIRSR" id="PIRSR627057-1"/>
    </source>
</evidence>
<accession>A0A227KS26</accession>
<keyword evidence="6" id="KW-0256">Endoplasmic reticulum</keyword>
<proteinExistence type="inferred from homology"/>
<keyword evidence="4 12" id="KW-0479">Metal-binding</keyword>
<feature type="binding site" evidence="12">
    <location>
        <position position="276"/>
    </location>
    <ligand>
        <name>Zn(2+)</name>
        <dbReference type="ChEBI" id="CHEBI:29105"/>
        <note>catalytic</note>
    </ligand>
</feature>
<dbReference type="GO" id="GO:0004222">
    <property type="term" value="F:metalloendopeptidase activity"/>
    <property type="evidence" value="ECO:0007669"/>
    <property type="project" value="InterPro"/>
</dbReference>
<evidence type="ECO:0000256" key="2">
    <source>
        <dbReference type="ARBA" id="ARBA00022670"/>
    </source>
</evidence>
<evidence type="ECO:0000256" key="10">
    <source>
        <dbReference type="ARBA" id="ARBA00023136"/>
    </source>
</evidence>
<evidence type="ECO:0000313" key="18">
    <source>
        <dbReference type="Proteomes" id="UP000214610"/>
    </source>
</evidence>
<feature type="transmembrane region" description="Helical" evidence="14">
    <location>
        <begin position="6"/>
        <end position="21"/>
    </location>
</feature>
<evidence type="ECO:0000256" key="4">
    <source>
        <dbReference type="ARBA" id="ARBA00022723"/>
    </source>
</evidence>
<feature type="transmembrane region" description="Helical" evidence="14">
    <location>
        <begin position="68"/>
        <end position="87"/>
    </location>
</feature>
<feature type="transmembrane region" description="Helical" evidence="14">
    <location>
        <begin position="286"/>
        <end position="307"/>
    </location>
</feature>
<dbReference type="Gene3D" id="3.30.2010.10">
    <property type="entry name" value="Metalloproteases ('zincins'), catalytic domain"/>
    <property type="match status" value="1"/>
</dbReference>
<organism evidence="17 18">
    <name type="scientific">Turicimonas muris</name>
    <dbReference type="NCBI Taxonomy" id="1796652"/>
    <lineage>
        <taxon>Bacteria</taxon>
        <taxon>Pseudomonadati</taxon>
        <taxon>Pseudomonadota</taxon>
        <taxon>Betaproteobacteria</taxon>
        <taxon>Burkholderiales</taxon>
        <taxon>Sutterellaceae</taxon>
        <taxon>Turicimonas</taxon>
    </lineage>
</organism>
<evidence type="ECO:0000259" key="16">
    <source>
        <dbReference type="Pfam" id="PF16491"/>
    </source>
</evidence>
<evidence type="ECO:0000256" key="1">
    <source>
        <dbReference type="ARBA" id="ARBA00004477"/>
    </source>
</evidence>
<evidence type="ECO:0000313" key="17">
    <source>
        <dbReference type="EMBL" id="OXE50425.1"/>
    </source>
</evidence>
<feature type="active site" evidence="11">
    <location>
        <position position="277"/>
    </location>
</feature>
<evidence type="ECO:0000256" key="6">
    <source>
        <dbReference type="ARBA" id="ARBA00022824"/>
    </source>
</evidence>
<protein>
    <submittedName>
        <fullName evidence="17">Peptidase M48</fullName>
    </submittedName>
</protein>